<gene>
    <name evidence="5" type="ORF">C1H84_16815</name>
</gene>
<evidence type="ECO:0000256" key="3">
    <source>
        <dbReference type="SAM" id="SignalP"/>
    </source>
</evidence>
<dbReference type="InterPro" id="IPR001638">
    <property type="entry name" value="Solute-binding_3/MltF_N"/>
</dbReference>
<feature type="compositionally biased region" description="Low complexity" evidence="2">
    <location>
        <begin position="33"/>
        <end position="48"/>
    </location>
</feature>
<comment type="caution">
    <text evidence="5">The sequence shown here is derived from an EMBL/GenBank/DDBJ whole genome shotgun (WGS) entry which is preliminary data.</text>
</comment>
<evidence type="ECO:0000259" key="4">
    <source>
        <dbReference type="SMART" id="SM00062"/>
    </source>
</evidence>
<proteinExistence type="predicted"/>
<dbReference type="PROSITE" id="PS51257">
    <property type="entry name" value="PROKAR_LIPOPROTEIN"/>
    <property type="match status" value="1"/>
</dbReference>
<dbReference type="SMART" id="SM00062">
    <property type="entry name" value="PBPb"/>
    <property type="match status" value="1"/>
</dbReference>
<dbReference type="RefSeq" id="WP_113608053.1">
    <property type="nucleotide sequence ID" value="NZ_POAF01000011.1"/>
</dbReference>
<evidence type="ECO:0000313" key="6">
    <source>
        <dbReference type="Proteomes" id="UP000252167"/>
    </source>
</evidence>
<dbReference type="Gene3D" id="3.40.190.10">
    <property type="entry name" value="Periplasmic binding protein-like II"/>
    <property type="match status" value="2"/>
</dbReference>
<dbReference type="CDD" id="cd01004">
    <property type="entry name" value="PBP2_MidA_like"/>
    <property type="match status" value="1"/>
</dbReference>
<sequence>MLTKKKAGLIVGTLLLSLAATGCTTVSEAESPQGGDASASGSAASGAQATELGVDEAARALLPEEIREAGVLTVASDPTYPPFEYYDTDNKTLIGWDIDMGDALGQVLGLEVKHVPATFDTILPGLTSGKYDLGMSTFSVTEERRKAVDFVPYLQGGTGLAVAPGNPEQLAVEASTLCGSSIAAQKGSIQSLDILPKFSKECTKAGEPAIDMQFFPTQNDANLALTSGRVQGVIADSASLAYQGQLAGGKFELADGPDYEPELTGTALDKGSELLPAIQAATAVVLESEAYGQINSKWGLPESTEITVSDVVLN</sequence>
<feature type="signal peptide" evidence="3">
    <location>
        <begin position="1"/>
        <end position="22"/>
    </location>
</feature>
<dbReference type="EMBL" id="POAF01000011">
    <property type="protein sequence ID" value="RBL98901.1"/>
    <property type="molecule type" value="Genomic_DNA"/>
</dbReference>
<reference evidence="5 6" key="1">
    <citation type="submission" date="2018-01" db="EMBL/GenBank/DDBJ databases">
        <title>Glutamicibacter soli strain NHPC-3 Whole genome sequence and assembly.</title>
        <authorList>
            <person name="Choudhury P."/>
            <person name="Gupta D."/>
            <person name="Sengupta K."/>
            <person name="Jawed A."/>
            <person name="Sultana N."/>
            <person name="Saha P."/>
        </authorList>
    </citation>
    <scope>NUCLEOTIDE SEQUENCE [LARGE SCALE GENOMIC DNA]</scope>
    <source>
        <strain evidence="5 6">NHPC-3</strain>
    </source>
</reference>
<evidence type="ECO:0000256" key="2">
    <source>
        <dbReference type="SAM" id="MobiDB-lite"/>
    </source>
</evidence>
<evidence type="ECO:0000313" key="5">
    <source>
        <dbReference type="EMBL" id="RBL98901.1"/>
    </source>
</evidence>
<feature type="chain" id="PRO_5038960994" evidence="3">
    <location>
        <begin position="23"/>
        <end position="314"/>
    </location>
</feature>
<accession>A0A365Y8B1</accession>
<dbReference type="SUPFAM" id="SSF53850">
    <property type="entry name" value="Periplasmic binding protein-like II"/>
    <property type="match status" value="1"/>
</dbReference>
<dbReference type="Pfam" id="PF00497">
    <property type="entry name" value="SBP_bac_3"/>
    <property type="match status" value="1"/>
</dbReference>
<dbReference type="PANTHER" id="PTHR35936:SF17">
    <property type="entry name" value="ARGININE-BINDING EXTRACELLULAR PROTEIN ARTP"/>
    <property type="match status" value="1"/>
</dbReference>
<feature type="domain" description="Solute-binding protein family 3/N-terminal" evidence="4">
    <location>
        <begin position="71"/>
        <end position="302"/>
    </location>
</feature>
<evidence type="ECO:0000256" key="1">
    <source>
        <dbReference type="ARBA" id="ARBA00022729"/>
    </source>
</evidence>
<organism evidence="5 6">
    <name type="scientific">Glutamicibacter soli</name>
    <dbReference type="NCBI Taxonomy" id="453836"/>
    <lineage>
        <taxon>Bacteria</taxon>
        <taxon>Bacillati</taxon>
        <taxon>Actinomycetota</taxon>
        <taxon>Actinomycetes</taxon>
        <taxon>Micrococcales</taxon>
        <taxon>Micrococcaceae</taxon>
        <taxon>Glutamicibacter</taxon>
    </lineage>
</organism>
<dbReference type="Proteomes" id="UP000252167">
    <property type="component" value="Unassembled WGS sequence"/>
</dbReference>
<dbReference type="PANTHER" id="PTHR35936">
    <property type="entry name" value="MEMBRANE-BOUND LYTIC MUREIN TRANSGLYCOSYLASE F"/>
    <property type="match status" value="1"/>
</dbReference>
<keyword evidence="6" id="KW-1185">Reference proteome</keyword>
<keyword evidence="1 3" id="KW-0732">Signal</keyword>
<name>A0A365Y8B1_9MICC</name>
<protein>
    <submittedName>
        <fullName evidence="5">ABC transporter substrate-binding protein</fullName>
    </submittedName>
</protein>
<dbReference type="AlphaFoldDB" id="A0A365Y8B1"/>
<feature type="region of interest" description="Disordered" evidence="2">
    <location>
        <begin position="27"/>
        <end position="48"/>
    </location>
</feature>